<dbReference type="PROSITE" id="PS50188">
    <property type="entry name" value="B302_SPRY"/>
    <property type="match status" value="1"/>
</dbReference>
<organism evidence="9 10">
    <name type="scientific">Myripristis murdjan</name>
    <name type="common">pinecone soldierfish</name>
    <dbReference type="NCBI Taxonomy" id="586833"/>
    <lineage>
        <taxon>Eukaryota</taxon>
        <taxon>Metazoa</taxon>
        <taxon>Chordata</taxon>
        <taxon>Craniata</taxon>
        <taxon>Vertebrata</taxon>
        <taxon>Euteleostomi</taxon>
        <taxon>Actinopterygii</taxon>
        <taxon>Neopterygii</taxon>
        <taxon>Teleostei</taxon>
        <taxon>Neoteleostei</taxon>
        <taxon>Acanthomorphata</taxon>
        <taxon>Holocentriformes</taxon>
        <taxon>Holocentridae</taxon>
        <taxon>Myripristis</taxon>
    </lineage>
</organism>
<reference evidence="9" key="1">
    <citation type="submission" date="2019-06" db="EMBL/GenBank/DDBJ databases">
        <authorList>
            <consortium name="Wellcome Sanger Institute Data Sharing"/>
        </authorList>
    </citation>
    <scope>NUCLEOTIDE SEQUENCE [LARGE SCALE GENOMIC DNA]</scope>
</reference>
<dbReference type="AlphaFoldDB" id="A0A667YA54"/>
<evidence type="ECO:0000256" key="1">
    <source>
        <dbReference type="ARBA" id="ARBA00004479"/>
    </source>
</evidence>
<dbReference type="SUPFAM" id="SSF49899">
    <property type="entry name" value="Concanavalin A-like lectins/glucanases"/>
    <property type="match status" value="1"/>
</dbReference>
<feature type="domain" description="B30.2/SPRY" evidence="8">
    <location>
        <begin position="269"/>
        <end position="468"/>
    </location>
</feature>
<dbReference type="InParanoid" id="A0A667YA54"/>
<dbReference type="InterPro" id="IPR013783">
    <property type="entry name" value="Ig-like_fold"/>
</dbReference>
<evidence type="ECO:0000256" key="4">
    <source>
        <dbReference type="ARBA" id="ARBA00022989"/>
    </source>
</evidence>
<evidence type="ECO:0000256" key="5">
    <source>
        <dbReference type="ARBA" id="ARBA00023136"/>
    </source>
</evidence>
<keyword evidence="5 7" id="KW-0472">Membrane</keyword>
<dbReference type="GO" id="GO:0016020">
    <property type="term" value="C:membrane"/>
    <property type="evidence" value="ECO:0007669"/>
    <property type="project" value="UniProtKB-SubCell"/>
</dbReference>
<protein>
    <recommendedName>
        <fullName evidence="8">B30.2/SPRY domain-containing protein</fullName>
    </recommendedName>
</protein>
<keyword evidence="3" id="KW-0732">Signal</keyword>
<keyword evidence="10" id="KW-1185">Reference proteome</keyword>
<feature type="transmembrane region" description="Helical" evidence="7">
    <location>
        <begin position="225"/>
        <end position="246"/>
    </location>
</feature>
<evidence type="ECO:0000259" key="8">
    <source>
        <dbReference type="PROSITE" id="PS50188"/>
    </source>
</evidence>
<dbReference type="GeneTree" id="ENSGT01120000271914"/>
<dbReference type="Pfam" id="PF00622">
    <property type="entry name" value="SPRY"/>
    <property type="match status" value="1"/>
</dbReference>
<name>A0A667YA54_9TELE</name>
<reference evidence="9" key="3">
    <citation type="submission" date="2025-09" db="UniProtKB">
        <authorList>
            <consortium name="Ensembl"/>
        </authorList>
    </citation>
    <scope>IDENTIFICATION</scope>
</reference>
<dbReference type="PRINTS" id="PR01407">
    <property type="entry name" value="BUTYPHLNCDUF"/>
</dbReference>
<accession>A0A667YA54</accession>
<keyword evidence="6" id="KW-0393">Immunoglobulin domain</keyword>
<keyword evidence="4 7" id="KW-1133">Transmembrane helix</keyword>
<evidence type="ECO:0000256" key="6">
    <source>
        <dbReference type="ARBA" id="ARBA00023319"/>
    </source>
</evidence>
<dbReference type="InterPro" id="IPR036179">
    <property type="entry name" value="Ig-like_dom_sf"/>
</dbReference>
<dbReference type="InterPro" id="IPR043136">
    <property type="entry name" value="B30.2/SPRY_sf"/>
</dbReference>
<comment type="subcellular location">
    <subcellularLocation>
        <location evidence="1">Membrane</location>
        <topology evidence="1">Single-pass type I membrane protein</topology>
    </subcellularLocation>
</comment>
<dbReference type="InterPro" id="IPR001870">
    <property type="entry name" value="B30.2/SPRY"/>
</dbReference>
<dbReference type="Proteomes" id="UP000472263">
    <property type="component" value="Chromosome 18"/>
</dbReference>
<evidence type="ECO:0000313" key="9">
    <source>
        <dbReference type="Ensembl" id="ENSMMDP00005024472.1"/>
    </source>
</evidence>
<evidence type="ECO:0000256" key="7">
    <source>
        <dbReference type="SAM" id="Phobius"/>
    </source>
</evidence>
<dbReference type="Pfam" id="PF22705">
    <property type="entry name" value="C2-set_3"/>
    <property type="match status" value="1"/>
</dbReference>
<sequence>YLLLYYSLLQMLRCCICPSLLLCLHLILLLQLVSNFSSETTFFSGVPVSVHQGHTATLPCWLNPPKSAESLDVRWFLRDTFDAPLLSYQGRQVHHGSQYVDRAAFGLRDATSSGELGSPPVLSPQWNVNGTVNVSCSSEGWYPKPWLRWSEQGKVETPKVLTHNTETSGLVSVHSSRLVSSPSKVFCSIGLHEEENWEAALHLQGPVQTNAQGKEFNLGSSPSGWVLFGVTFAALLIVSAILAYFLKNRGKLENIMVTCSQSAEICALVKYCSAPTFPVFILTLFSVPTVNVTLDNTENPFLRTKDGRIVRDGDVPDVPDGALVTGATSIKGASGFSSGRHYWEVLLGNEKVGFKKSWWIGVTSVTGSLEGLSGLPRASHGYWFLSSDATKGLWLNTEPVVLLPVQSTPQTLGVYLDYDSGKLSFYSAGDKRHIATVECSFKGEVFPFFNPGKGDAAPMEIVHREEVESSHDEHV</sequence>
<dbReference type="InterPro" id="IPR013320">
    <property type="entry name" value="ConA-like_dom_sf"/>
</dbReference>
<dbReference type="Gene3D" id="2.60.120.920">
    <property type="match status" value="1"/>
</dbReference>
<dbReference type="SUPFAM" id="SSF48726">
    <property type="entry name" value="Immunoglobulin"/>
    <property type="match status" value="1"/>
</dbReference>
<dbReference type="PANTHER" id="PTHR24103">
    <property type="entry name" value="E3 UBIQUITIN-PROTEIN LIGASE TRIM"/>
    <property type="match status" value="1"/>
</dbReference>
<evidence type="ECO:0000256" key="3">
    <source>
        <dbReference type="ARBA" id="ARBA00022729"/>
    </source>
</evidence>
<evidence type="ECO:0000313" key="10">
    <source>
        <dbReference type="Proteomes" id="UP000472263"/>
    </source>
</evidence>
<dbReference type="InterPro" id="IPR050143">
    <property type="entry name" value="TRIM/RBCC"/>
</dbReference>
<dbReference type="InterPro" id="IPR003879">
    <property type="entry name" value="Butyrophylin_SPRY"/>
</dbReference>
<dbReference type="Gene3D" id="2.60.40.10">
    <property type="entry name" value="Immunoglobulins"/>
    <property type="match status" value="2"/>
</dbReference>
<reference evidence="9" key="2">
    <citation type="submission" date="2025-08" db="UniProtKB">
        <authorList>
            <consortium name="Ensembl"/>
        </authorList>
    </citation>
    <scope>IDENTIFICATION</scope>
</reference>
<dbReference type="SMART" id="SM00449">
    <property type="entry name" value="SPRY"/>
    <property type="match status" value="1"/>
</dbReference>
<proteinExistence type="predicted"/>
<dbReference type="Ensembl" id="ENSMMDT00005024996.1">
    <property type="protein sequence ID" value="ENSMMDP00005024472.1"/>
    <property type="gene ID" value="ENSMMDG00005011775.1"/>
</dbReference>
<evidence type="ECO:0000256" key="2">
    <source>
        <dbReference type="ARBA" id="ARBA00022692"/>
    </source>
</evidence>
<dbReference type="InterPro" id="IPR003877">
    <property type="entry name" value="SPRY_dom"/>
</dbReference>
<dbReference type="InterPro" id="IPR053896">
    <property type="entry name" value="BTN3A2-like_Ig-C"/>
</dbReference>
<keyword evidence="2 7" id="KW-0812">Transmembrane</keyword>